<gene>
    <name evidence="2" type="ORF">CHS0354_008317</name>
</gene>
<proteinExistence type="predicted"/>
<evidence type="ECO:0000313" key="3">
    <source>
        <dbReference type="Proteomes" id="UP001195483"/>
    </source>
</evidence>
<feature type="chain" id="PRO_5042287556" description="Cystatin domain-containing protein" evidence="1">
    <location>
        <begin position="24"/>
        <end position="159"/>
    </location>
</feature>
<dbReference type="Proteomes" id="UP001195483">
    <property type="component" value="Unassembled WGS sequence"/>
</dbReference>
<reference evidence="2" key="1">
    <citation type="journal article" date="2021" name="Genome Biol. Evol.">
        <title>A High-Quality Reference Genome for a Parasitic Bivalve with Doubly Uniparental Inheritance (Bivalvia: Unionida).</title>
        <authorList>
            <person name="Smith C.H."/>
        </authorList>
    </citation>
    <scope>NUCLEOTIDE SEQUENCE</scope>
    <source>
        <strain evidence="2">CHS0354</strain>
    </source>
</reference>
<dbReference type="InterPro" id="IPR046350">
    <property type="entry name" value="Cystatin_sf"/>
</dbReference>
<evidence type="ECO:0008006" key="4">
    <source>
        <dbReference type="Google" id="ProtNLM"/>
    </source>
</evidence>
<dbReference type="EMBL" id="JAEAOA010000554">
    <property type="protein sequence ID" value="KAK3589252.1"/>
    <property type="molecule type" value="Genomic_DNA"/>
</dbReference>
<comment type="caution">
    <text evidence="2">The sequence shown here is derived from an EMBL/GenBank/DDBJ whole genome shotgun (WGS) entry which is preliminary data.</text>
</comment>
<name>A0AAE0SBZ9_9BIVA</name>
<evidence type="ECO:0000256" key="1">
    <source>
        <dbReference type="SAM" id="SignalP"/>
    </source>
</evidence>
<protein>
    <recommendedName>
        <fullName evidence="4">Cystatin domain-containing protein</fullName>
    </recommendedName>
</protein>
<feature type="signal peptide" evidence="1">
    <location>
        <begin position="1"/>
        <end position="23"/>
    </location>
</feature>
<keyword evidence="1" id="KW-0732">Signal</keyword>
<dbReference type="Gene3D" id="3.10.450.10">
    <property type="match status" value="1"/>
</dbReference>
<dbReference type="SUPFAM" id="SSF54403">
    <property type="entry name" value="Cystatin/monellin"/>
    <property type="match status" value="1"/>
</dbReference>
<accession>A0AAE0SBZ9</accession>
<evidence type="ECO:0000313" key="2">
    <source>
        <dbReference type="EMBL" id="KAK3589252.1"/>
    </source>
</evidence>
<keyword evidence="3" id="KW-1185">Reference proteome</keyword>
<reference evidence="2" key="3">
    <citation type="submission" date="2023-05" db="EMBL/GenBank/DDBJ databases">
        <authorList>
            <person name="Smith C.H."/>
        </authorList>
    </citation>
    <scope>NUCLEOTIDE SEQUENCE</scope>
    <source>
        <strain evidence="2">CHS0354</strain>
        <tissue evidence="2">Mantle</tissue>
    </source>
</reference>
<sequence>MKMSKYMVIIAIVGICLVFSVAGSEENSGVDNKPMPGRYTPVDVENLNVTQAATQILNQVRNEEACSNFTLVNITKAEHKQGAMGDQYRLQLVFDKGNNQMKECITVIAPRDNNEILSIAGRQTNDHHKRRRSSKYTPGPQIPMCTCTSLNRISTCTCY</sequence>
<reference evidence="2" key="2">
    <citation type="journal article" date="2021" name="Genome Biol. Evol.">
        <title>Developing a high-quality reference genome for a parasitic bivalve with doubly uniparental inheritance (Bivalvia: Unionida).</title>
        <authorList>
            <person name="Smith C.H."/>
        </authorList>
    </citation>
    <scope>NUCLEOTIDE SEQUENCE</scope>
    <source>
        <strain evidence="2">CHS0354</strain>
        <tissue evidence="2">Mantle</tissue>
    </source>
</reference>
<dbReference type="AlphaFoldDB" id="A0AAE0SBZ9"/>
<organism evidence="2 3">
    <name type="scientific">Potamilus streckersoni</name>
    <dbReference type="NCBI Taxonomy" id="2493646"/>
    <lineage>
        <taxon>Eukaryota</taxon>
        <taxon>Metazoa</taxon>
        <taxon>Spiralia</taxon>
        <taxon>Lophotrochozoa</taxon>
        <taxon>Mollusca</taxon>
        <taxon>Bivalvia</taxon>
        <taxon>Autobranchia</taxon>
        <taxon>Heteroconchia</taxon>
        <taxon>Palaeoheterodonta</taxon>
        <taxon>Unionida</taxon>
        <taxon>Unionoidea</taxon>
        <taxon>Unionidae</taxon>
        <taxon>Ambleminae</taxon>
        <taxon>Lampsilini</taxon>
        <taxon>Potamilus</taxon>
    </lineage>
</organism>